<gene>
    <name evidence="4" type="ORF">O4U47_00125</name>
</gene>
<dbReference type="PRINTS" id="PR00455">
    <property type="entry name" value="HTHTETR"/>
</dbReference>
<dbReference type="PROSITE" id="PS50977">
    <property type="entry name" value="HTH_TETR_2"/>
    <property type="match status" value="1"/>
</dbReference>
<dbReference type="Gene3D" id="1.10.357.10">
    <property type="entry name" value="Tetracycline Repressor, domain 2"/>
    <property type="match status" value="1"/>
</dbReference>
<feature type="domain" description="HTH tetR-type" evidence="3">
    <location>
        <begin position="16"/>
        <end position="76"/>
    </location>
</feature>
<dbReference type="RefSeq" id="WP_270674740.1">
    <property type="nucleotide sequence ID" value="NZ_JAQFWP010000001.1"/>
</dbReference>
<dbReference type="PANTHER" id="PTHR30055:SF226">
    <property type="entry name" value="HTH-TYPE TRANSCRIPTIONAL REGULATOR PKSA"/>
    <property type="match status" value="1"/>
</dbReference>
<keyword evidence="1 2" id="KW-0238">DNA-binding</keyword>
<comment type="caution">
    <text evidence="4">The sequence shown here is derived from an EMBL/GenBank/DDBJ whole genome shotgun (WGS) entry which is preliminary data.</text>
</comment>
<name>A0ABT4TE45_9ACTN</name>
<dbReference type="Pfam" id="PF00440">
    <property type="entry name" value="TetR_N"/>
    <property type="match status" value="1"/>
</dbReference>
<dbReference type="InterPro" id="IPR050109">
    <property type="entry name" value="HTH-type_TetR-like_transc_reg"/>
</dbReference>
<dbReference type="EMBL" id="JAQFWP010000001">
    <property type="protein sequence ID" value="MDA2802901.1"/>
    <property type="molecule type" value="Genomic_DNA"/>
</dbReference>
<feature type="DNA-binding region" description="H-T-H motif" evidence="2">
    <location>
        <begin position="39"/>
        <end position="58"/>
    </location>
</feature>
<organism evidence="4 5">
    <name type="scientific">Nocardiopsis suaedae</name>
    <dbReference type="NCBI Taxonomy" id="3018444"/>
    <lineage>
        <taxon>Bacteria</taxon>
        <taxon>Bacillati</taxon>
        <taxon>Actinomycetota</taxon>
        <taxon>Actinomycetes</taxon>
        <taxon>Streptosporangiales</taxon>
        <taxon>Nocardiopsidaceae</taxon>
        <taxon>Nocardiopsis</taxon>
    </lineage>
</organism>
<evidence type="ECO:0000313" key="5">
    <source>
        <dbReference type="Proteomes" id="UP001165685"/>
    </source>
</evidence>
<accession>A0ABT4TE45</accession>
<dbReference type="Proteomes" id="UP001165685">
    <property type="component" value="Unassembled WGS sequence"/>
</dbReference>
<proteinExistence type="predicted"/>
<dbReference type="InterPro" id="IPR023772">
    <property type="entry name" value="DNA-bd_HTH_TetR-type_CS"/>
</dbReference>
<dbReference type="InterPro" id="IPR009057">
    <property type="entry name" value="Homeodomain-like_sf"/>
</dbReference>
<evidence type="ECO:0000313" key="4">
    <source>
        <dbReference type="EMBL" id="MDA2802901.1"/>
    </source>
</evidence>
<keyword evidence="5" id="KW-1185">Reference proteome</keyword>
<evidence type="ECO:0000256" key="1">
    <source>
        <dbReference type="ARBA" id="ARBA00023125"/>
    </source>
</evidence>
<dbReference type="SUPFAM" id="SSF46689">
    <property type="entry name" value="Homeodomain-like"/>
    <property type="match status" value="1"/>
</dbReference>
<evidence type="ECO:0000256" key="2">
    <source>
        <dbReference type="PROSITE-ProRule" id="PRU00335"/>
    </source>
</evidence>
<reference evidence="4" key="1">
    <citation type="submission" date="2023-01" db="EMBL/GenBank/DDBJ databases">
        <title>Draft genome sequence of Nocardiopsis sp. LSu2-4 isolated from halophytes.</title>
        <authorList>
            <person name="Duangmal K."/>
            <person name="Chantavorakit T."/>
        </authorList>
    </citation>
    <scope>NUCLEOTIDE SEQUENCE</scope>
    <source>
        <strain evidence="4">LSu2-4</strain>
    </source>
</reference>
<dbReference type="PROSITE" id="PS01081">
    <property type="entry name" value="HTH_TETR_1"/>
    <property type="match status" value="1"/>
</dbReference>
<evidence type="ECO:0000259" key="3">
    <source>
        <dbReference type="PROSITE" id="PS50977"/>
    </source>
</evidence>
<sequence>MAGRTREADTSDAEKDLRAERILDAAADLLAAQGYRRVSISEVAHRAHVGKGTVYLHFPTKEALFLTVMLRAQAALAERLITEIHDDPTAVLPHRSARSTYLGADADPVLHAVLIGNSETLGILTREARRVLGDLIERRREAQRGHFALLRDNGLLRTDSPLDEQRRSYAIVVTGFLTSGPLLSAEGSDAETLAGMLATTVRNAFEPAPDPDPAAVRAVAPHVAEAFTGVLGRMREEIARLKLT</sequence>
<protein>
    <submittedName>
        <fullName evidence="4">Helix-turn-helix domain containing protein</fullName>
    </submittedName>
</protein>
<dbReference type="InterPro" id="IPR001647">
    <property type="entry name" value="HTH_TetR"/>
</dbReference>
<dbReference type="PANTHER" id="PTHR30055">
    <property type="entry name" value="HTH-TYPE TRANSCRIPTIONAL REGULATOR RUTR"/>
    <property type="match status" value="1"/>
</dbReference>